<protein>
    <submittedName>
        <fullName evidence="2">Uncharacterized protein</fullName>
    </submittedName>
</protein>
<evidence type="ECO:0000313" key="2">
    <source>
        <dbReference type="EMBL" id="GIY62714.1"/>
    </source>
</evidence>
<name>A0AAV4UYI5_9ARAC</name>
<organism evidence="2 3">
    <name type="scientific">Caerostris darwini</name>
    <dbReference type="NCBI Taxonomy" id="1538125"/>
    <lineage>
        <taxon>Eukaryota</taxon>
        <taxon>Metazoa</taxon>
        <taxon>Ecdysozoa</taxon>
        <taxon>Arthropoda</taxon>
        <taxon>Chelicerata</taxon>
        <taxon>Arachnida</taxon>
        <taxon>Araneae</taxon>
        <taxon>Araneomorphae</taxon>
        <taxon>Entelegynae</taxon>
        <taxon>Araneoidea</taxon>
        <taxon>Araneidae</taxon>
        <taxon>Caerostris</taxon>
    </lineage>
</organism>
<feature type="compositionally biased region" description="Basic and acidic residues" evidence="1">
    <location>
        <begin position="144"/>
        <end position="160"/>
    </location>
</feature>
<keyword evidence="3" id="KW-1185">Reference proteome</keyword>
<accession>A0AAV4UYI5</accession>
<dbReference type="AlphaFoldDB" id="A0AAV4UYI5"/>
<dbReference type="Proteomes" id="UP001054837">
    <property type="component" value="Unassembled WGS sequence"/>
</dbReference>
<comment type="caution">
    <text evidence="2">The sequence shown here is derived from an EMBL/GenBank/DDBJ whole genome shotgun (WGS) entry which is preliminary data.</text>
</comment>
<sequence>MCLPDDTTSQTSYPWPNHPEWVSFKKGLFFTFLTSFPCDPIYFGCYRNVKSMLKEQESSRKDVVIAGANKREENSRSDGMPICLPDDTTSQTSYPWPNHPEWVSFKKGLFFTFLTSFPCDPIYFGCYRNVKSMLKEQESSRKDVVIAGANKREEKSRSDEMPVSLQR</sequence>
<evidence type="ECO:0000313" key="3">
    <source>
        <dbReference type="Proteomes" id="UP001054837"/>
    </source>
</evidence>
<gene>
    <name evidence="2" type="ORF">CDAR_45081</name>
</gene>
<proteinExistence type="predicted"/>
<reference evidence="2 3" key="1">
    <citation type="submission" date="2021-06" db="EMBL/GenBank/DDBJ databases">
        <title>Caerostris darwini draft genome.</title>
        <authorList>
            <person name="Kono N."/>
            <person name="Arakawa K."/>
        </authorList>
    </citation>
    <scope>NUCLEOTIDE SEQUENCE [LARGE SCALE GENOMIC DNA]</scope>
</reference>
<dbReference type="EMBL" id="BPLQ01012118">
    <property type="protein sequence ID" value="GIY62714.1"/>
    <property type="molecule type" value="Genomic_DNA"/>
</dbReference>
<evidence type="ECO:0000256" key="1">
    <source>
        <dbReference type="SAM" id="MobiDB-lite"/>
    </source>
</evidence>
<feature type="region of interest" description="Disordered" evidence="1">
    <location>
        <begin position="144"/>
        <end position="167"/>
    </location>
</feature>